<accession>R2R150</accession>
<dbReference type="RefSeq" id="WP_010742250.1">
    <property type="nucleotide sequence ID" value="NZ_KB946251.1"/>
</dbReference>
<sequence length="121" mass="13660">MEETTKEQNKIRRVTLLISVLLIVSSLGSYLVYQHFYQPVLQVTFVSKKVLPKTGTTARSSRKANAPQTNKKSTTTNSVSKELEHDPLNQELTVDENRSRQAVPMSSAKIFKLSDRIEVLP</sequence>
<dbReference type="PATRIC" id="fig|1158601.3.peg.3430"/>
<evidence type="ECO:0000256" key="1">
    <source>
        <dbReference type="SAM" id="MobiDB-lite"/>
    </source>
</evidence>
<dbReference type="eggNOG" id="ENOG50307V1">
    <property type="taxonomic scope" value="Bacteria"/>
</dbReference>
<feature type="compositionally biased region" description="Low complexity" evidence="1">
    <location>
        <begin position="69"/>
        <end position="78"/>
    </location>
</feature>
<gene>
    <name evidence="4" type="ORF">I585_02637</name>
    <name evidence="3" type="ORF">UAI_03455</name>
</gene>
<evidence type="ECO:0000313" key="4">
    <source>
        <dbReference type="EMBL" id="EOT67116.1"/>
    </source>
</evidence>
<reference evidence="3 5" key="1">
    <citation type="submission" date="2013-02" db="EMBL/GenBank/DDBJ databases">
        <title>The Genome Sequence of Enterococcus malodoratus ATCC_43197.</title>
        <authorList>
            <consortium name="The Broad Institute Genome Sequencing Platform"/>
            <consortium name="The Broad Institute Genome Sequencing Center for Infectious Disease"/>
            <person name="Earl A.M."/>
            <person name="Gilmore M.S."/>
            <person name="Lebreton F."/>
            <person name="Walker B."/>
            <person name="Young S.K."/>
            <person name="Zeng Q."/>
            <person name="Gargeya S."/>
            <person name="Fitzgerald M."/>
            <person name="Haas B."/>
            <person name="Abouelleil A."/>
            <person name="Alvarado L."/>
            <person name="Arachchi H.M."/>
            <person name="Berlin A.M."/>
            <person name="Chapman S.B."/>
            <person name="Dewar J."/>
            <person name="Goldberg J."/>
            <person name="Griggs A."/>
            <person name="Gujja S."/>
            <person name="Hansen M."/>
            <person name="Howarth C."/>
            <person name="Imamovic A."/>
            <person name="Larimer J."/>
            <person name="McCowan C."/>
            <person name="Murphy C."/>
            <person name="Neiman D."/>
            <person name="Pearson M."/>
            <person name="Priest M."/>
            <person name="Roberts A."/>
            <person name="Saif S."/>
            <person name="Shea T."/>
            <person name="Sisk P."/>
            <person name="Sykes S."/>
            <person name="Wortman J."/>
            <person name="Nusbaum C."/>
            <person name="Birren B."/>
        </authorList>
    </citation>
    <scope>NUCLEOTIDE SEQUENCE [LARGE SCALE GENOMIC DNA]</scope>
    <source>
        <strain evidence="3 5">ATCC 43197</strain>
    </source>
</reference>
<dbReference type="OrthoDB" id="2195267at2"/>
<organism evidence="3 5">
    <name type="scientific">Enterococcus malodoratus ATCC 43197</name>
    <dbReference type="NCBI Taxonomy" id="1158601"/>
    <lineage>
        <taxon>Bacteria</taxon>
        <taxon>Bacillati</taxon>
        <taxon>Bacillota</taxon>
        <taxon>Bacilli</taxon>
        <taxon>Lactobacillales</taxon>
        <taxon>Enterococcaceae</taxon>
        <taxon>Enterococcus</taxon>
    </lineage>
</organism>
<reference evidence="4 6" key="2">
    <citation type="submission" date="2013-03" db="EMBL/GenBank/DDBJ databases">
        <title>The Genome Sequence of Enterococcus malodoratus ATCC_43197 (PacBio/Illumina hybrid assembly).</title>
        <authorList>
            <consortium name="The Broad Institute Genomics Platform"/>
            <consortium name="The Broad Institute Genome Sequencing Center for Infectious Disease"/>
            <person name="Earl A."/>
            <person name="Russ C."/>
            <person name="Gilmore M."/>
            <person name="Surin D."/>
            <person name="Walker B."/>
            <person name="Young S."/>
            <person name="Zeng Q."/>
            <person name="Gargeya S."/>
            <person name="Fitzgerald M."/>
            <person name="Haas B."/>
            <person name="Abouelleil A."/>
            <person name="Allen A.W."/>
            <person name="Alvarado L."/>
            <person name="Arachchi H.M."/>
            <person name="Berlin A.M."/>
            <person name="Chapman S.B."/>
            <person name="Gainer-Dewar J."/>
            <person name="Goldberg J."/>
            <person name="Griggs A."/>
            <person name="Gujja S."/>
            <person name="Hansen M."/>
            <person name="Howarth C."/>
            <person name="Imamovic A."/>
            <person name="Ireland A."/>
            <person name="Larimer J."/>
            <person name="McCowan C."/>
            <person name="Murphy C."/>
            <person name="Pearson M."/>
            <person name="Poon T.W."/>
            <person name="Priest M."/>
            <person name="Roberts A."/>
            <person name="Saif S."/>
            <person name="Shea T."/>
            <person name="Sisk P."/>
            <person name="Sykes S."/>
            <person name="Wortman J."/>
            <person name="Nusbaum C."/>
            <person name="Birren B."/>
        </authorList>
    </citation>
    <scope>NUCLEOTIDE SEQUENCE [LARGE SCALE GENOMIC DNA]</scope>
    <source>
        <strain evidence="4 6">ATCC 43197</strain>
    </source>
</reference>
<dbReference type="Proteomes" id="UP000013783">
    <property type="component" value="Unassembled WGS sequence"/>
</dbReference>
<dbReference type="EMBL" id="AJAK01000022">
    <property type="protein sequence ID" value="EOH74386.1"/>
    <property type="molecule type" value="Genomic_DNA"/>
</dbReference>
<feature type="region of interest" description="Disordered" evidence="1">
    <location>
        <begin position="53"/>
        <end position="100"/>
    </location>
</feature>
<proteinExistence type="predicted"/>
<dbReference type="AlphaFoldDB" id="R2R150"/>
<name>R2R150_9ENTE</name>
<evidence type="ECO:0000313" key="5">
    <source>
        <dbReference type="Proteomes" id="UP000013783"/>
    </source>
</evidence>
<dbReference type="EMBL" id="ASWA01000003">
    <property type="protein sequence ID" value="EOT67116.1"/>
    <property type="molecule type" value="Genomic_DNA"/>
</dbReference>
<dbReference type="Proteomes" id="UP000014148">
    <property type="component" value="Unassembled WGS sequence"/>
</dbReference>
<evidence type="ECO:0000313" key="3">
    <source>
        <dbReference type="EMBL" id="EOH74386.1"/>
    </source>
</evidence>
<protein>
    <submittedName>
        <fullName evidence="3">Uncharacterized protein</fullName>
    </submittedName>
</protein>
<comment type="caution">
    <text evidence="3">The sequence shown here is derived from an EMBL/GenBank/DDBJ whole genome shotgun (WGS) entry which is preliminary data.</text>
</comment>
<keyword evidence="2" id="KW-0472">Membrane</keyword>
<keyword evidence="2" id="KW-1133">Transmembrane helix</keyword>
<evidence type="ECO:0000313" key="6">
    <source>
        <dbReference type="Proteomes" id="UP000014148"/>
    </source>
</evidence>
<keyword evidence="2" id="KW-0812">Transmembrane</keyword>
<evidence type="ECO:0000256" key="2">
    <source>
        <dbReference type="SAM" id="Phobius"/>
    </source>
</evidence>
<keyword evidence="6" id="KW-1185">Reference proteome</keyword>
<feature type="transmembrane region" description="Helical" evidence="2">
    <location>
        <begin position="14"/>
        <end position="33"/>
    </location>
</feature>